<dbReference type="Pfam" id="PF07173">
    <property type="entry name" value="GRDP-like"/>
    <property type="match status" value="1"/>
</dbReference>
<dbReference type="EMBL" id="JAELUQ010000010">
    <property type="protein sequence ID" value="KAG7407446.1"/>
    <property type="molecule type" value="Genomic_DNA"/>
</dbReference>
<protein>
    <submittedName>
        <fullName evidence="1">Glycine-rich domain-containing protein 2</fullName>
    </submittedName>
</protein>
<reference evidence="1" key="1">
    <citation type="submission" date="2021-04" db="EMBL/GenBank/DDBJ databases">
        <title>First draft genome resource for Brassicaceae pathogens Fusarium oxysporum f. sp. raphani and Fusarium oxysporum f. sp. rapae.</title>
        <authorList>
            <person name="Asai S."/>
        </authorList>
    </citation>
    <scope>NUCLEOTIDE SEQUENCE</scope>
    <source>
        <strain evidence="1">Tf1208</strain>
    </source>
</reference>
<accession>A0A8J5NKL3</accession>
<proteinExistence type="predicted"/>
<dbReference type="InterPro" id="IPR009836">
    <property type="entry name" value="GRDP-like"/>
</dbReference>
<gene>
    <name evidence="1" type="primary">GRDP2</name>
    <name evidence="1" type="ORF">Forpe1208_v013178</name>
</gene>
<dbReference type="PANTHER" id="PTHR34365">
    <property type="entry name" value="ENOLASE (DUF1399)"/>
    <property type="match status" value="1"/>
</dbReference>
<evidence type="ECO:0000313" key="2">
    <source>
        <dbReference type="Proteomes" id="UP000694050"/>
    </source>
</evidence>
<dbReference type="PANTHER" id="PTHR34365:SF7">
    <property type="entry name" value="GLYCINE-RICH DOMAIN-CONTAINING PROTEIN 1"/>
    <property type="match status" value="1"/>
</dbReference>
<organism evidence="1 2">
    <name type="scientific">Fusarium oxysporum f. sp. rapae</name>
    <dbReference type="NCBI Taxonomy" id="485398"/>
    <lineage>
        <taxon>Eukaryota</taxon>
        <taxon>Fungi</taxon>
        <taxon>Dikarya</taxon>
        <taxon>Ascomycota</taxon>
        <taxon>Pezizomycotina</taxon>
        <taxon>Sordariomycetes</taxon>
        <taxon>Hypocreomycetidae</taxon>
        <taxon>Hypocreales</taxon>
        <taxon>Nectriaceae</taxon>
        <taxon>Fusarium</taxon>
        <taxon>Fusarium oxysporum species complex</taxon>
    </lineage>
</organism>
<evidence type="ECO:0000313" key="1">
    <source>
        <dbReference type="EMBL" id="KAG7407446.1"/>
    </source>
</evidence>
<name>A0A8J5NKL3_FUSOX</name>
<sequence length="472" mass="54289">MSHLIGYNTGALHQASSDFNNNITKTYFPSATDLDENPIIPSPDIFSELDDSHKDNLPTPVQCAVHLELLEAFHALRIKILDSKKLDKSFNLGEPTKKIYRRKYIKGLKKHVNEEVTLRNPSWEAKRDKKWTWYLGEAAQRFLVWAAKFNAWLTLTMEKDGANDGRSGISMTDSSWLPPVDVLMIWHAFLLNPSDYLDYCRNQYWDYLPRVNFPWKLIHDSIRSQGPIRDAWVVTGKTWEVPEGEAVIPGTLLKSIIQQGNMQTQDIGKPYASRFIGKLVDNVERQRVFVEKMNAHLWIRSPALQGTLRRAVERYERYLRLFKLYPGKMLVPALDIDLVWHTSQLSATAYMNSMEARCGRFINHDDKIKKSKLAVGNDETQSLYRVRFGGEYTVCLCWECQAIMSAVEDSADGDEFLGESPTSGFAETLADKILADVQFYRAVESARRRNHVKLPIRPEDKTHSQNWPFVAQ</sequence>
<dbReference type="AlphaFoldDB" id="A0A8J5NKL3"/>
<dbReference type="Proteomes" id="UP000694050">
    <property type="component" value="Unassembled WGS sequence"/>
</dbReference>
<comment type="caution">
    <text evidence="1">The sequence shown here is derived from an EMBL/GenBank/DDBJ whole genome shotgun (WGS) entry which is preliminary data.</text>
</comment>